<name>A0A5J6MCW4_9PROT</name>
<keyword evidence="3" id="KW-1185">Reference proteome</keyword>
<gene>
    <name evidence="2" type="ORF">FRZ44_04840</name>
</gene>
<dbReference type="Proteomes" id="UP000326202">
    <property type="component" value="Chromosome"/>
</dbReference>
<accession>A0A5J6MCW4</accession>
<evidence type="ECO:0000313" key="3">
    <source>
        <dbReference type="Proteomes" id="UP000326202"/>
    </source>
</evidence>
<evidence type="ECO:0000256" key="1">
    <source>
        <dbReference type="SAM" id="MobiDB-lite"/>
    </source>
</evidence>
<protein>
    <submittedName>
        <fullName evidence="2">Uncharacterized protein</fullName>
    </submittedName>
</protein>
<reference evidence="2 3" key="1">
    <citation type="submission" date="2019-08" db="EMBL/GenBank/DDBJ databases">
        <title>Hyperibacter terrae gen. nov., sp. nov. and Hyperibacter viscosus sp. nov., two new members in the family Rhodospirillaceae isolated from the rhizosphere of Hypericum perforatum.</title>
        <authorList>
            <person name="Noviana Z."/>
        </authorList>
    </citation>
    <scope>NUCLEOTIDE SEQUENCE [LARGE SCALE GENOMIC DNA]</scope>
    <source>
        <strain evidence="2 3">R5913</strain>
    </source>
</reference>
<feature type="region of interest" description="Disordered" evidence="1">
    <location>
        <begin position="17"/>
        <end position="68"/>
    </location>
</feature>
<sequence length="68" mass="7284">MKIDRSQPSLAALLQARRAPWPASQIPSTPAPRSADSGGLDRDSAPGPDRRDLMPSPAPVWPRVFPGL</sequence>
<proteinExistence type="predicted"/>
<feature type="compositionally biased region" description="Basic and acidic residues" evidence="1">
    <location>
        <begin position="39"/>
        <end position="53"/>
    </location>
</feature>
<evidence type="ECO:0000313" key="2">
    <source>
        <dbReference type="EMBL" id="QEX15204.1"/>
    </source>
</evidence>
<dbReference type="EMBL" id="CP042906">
    <property type="protein sequence ID" value="QEX15204.1"/>
    <property type="molecule type" value="Genomic_DNA"/>
</dbReference>
<organism evidence="2 3">
    <name type="scientific">Hypericibacter terrae</name>
    <dbReference type="NCBI Taxonomy" id="2602015"/>
    <lineage>
        <taxon>Bacteria</taxon>
        <taxon>Pseudomonadati</taxon>
        <taxon>Pseudomonadota</taxon>
        <taxon>Alphaproteobacteria</taxon>
        <taxon>Rhodospirillales</taxon>
        <taxon>Dongiaceae</taxon>
        <taxon>Hypericibacter</taxon>
    </lineage>
</organism>
<dbReference type="AlphaFoldDB" id="A0A5J6MCW4"/>
<dbReference type="KEGG" id="htq:FRZ44_04840"/>